<keyword evidence="6" id="KW-0964">Secreted</keyword>
<comment type="caution">
    <text evidence="9">The sequence shown here is derived from an EMBL/GenBank/DDBJ whole genome shotgun (WGS) entry which is preliminary data.</text>
</comment>
<dbReference type="Gene3D" id="1.10.100.10">
    <property type="entry name" value="Insulin-like"/>
    <property type="match status" value="1"/>
</dbReference>
<dbReference type="SMART" id="SM00078">
    <property type="entry name" value="IlGF"/>
    <property type="match status" value="1"/>
</dbReference>
<keyword evidence="4 7" id="KW-0732">Signal</keyword>
<keyword evidence="5" id="KW-1015">Disulfide bond</keyword>
<evidence type="ECO:0000256" key="6">
    <source>
        <dbReference type="RuleBase" id="RU000406"/>
    </source>
</evidence>
<dbReference type="InterPro" id="IPR016179">
    <property type="entry name" value="Insulin-like"/>
</dbReference>
<evidence type="ECO:0000256" key="4">
    <source>
        <dbReference type="ARBA" id="ARBA00022729"/>
    </source>
</evidence>
<organism evidence="9 10">
    <name type="scientific">Rhamnusium bicolor</name>
    <dbReference type="NCBI Taxonomy" id="1586634"/>
    <lineage>
        <taxon>Eukaryota</taxon>
        <taxon>Metazoa</taxon>
        <taxon>Ecdysozoa</taxon>
        <taxon>Arthropoda</taxon>
        <taxon>Hexapoda</taxon>
        <taxon>Insecta</taxon>
        <taxon>Pterygota</taxon>
        <taxon>Neoptera</taxon>
        <taxon>Endopterygota</taxon>
        <taxon>Coleoptera</taxon>
        <taxon>Polyphaga</taxon>
        <taxon>Cucujiformia</taxon>
        <taxon>Chrysomeloidea</taxon>
        <taxon>Cerambycidae</taxon>
        <taxon>Lepturinae</taxon>
        <taxon>Rhagiini</taxon>
        <taxon>Rhamnusium</taxon>
    </lineage>
</organism>
<dbReference type="Proteomes" id="UP001162156">
    <property type="component" value="Unassembled WGS sequence"/>
</dbReference>
<reference evidence="9" key="1">
    <citation type="journal article" date="2023" name="Insect Mol. Biol.">
        <title>Genome sequencing provides insights into the evolution of gene families encoding plant cell wall-degrading enzymes in longhorned beetles.</title>
        <authorList>
            <person name="Shin N.R."/>
            <person name="Okamura Y."/>
            <person name="Kirsch R."/>
            <person name="Pauchet Y."/>
        </authorList>
    </citation>
    <scope>NUCLEOTIDE SEQUENCE</scope>
    <source>
        <strain evidence="9">RBIC_L_NR</strain>
    </source>
</reference>
<dbReference type="PANTHER" id="PTHR13647:SF4">
    <property type="entry name" value="INSULIN-LIKE PEPTIDE 1-RELATED"/>
    <property type="match status" value="1"/>
</dbReference>
<accession>A0AAV8WL44</accession>
<gene>
    <name evidence="9" type="ORF">NQ314_020376</name>
</gene>
<evidence type="ECO:0000256" key="3">
    <source>
        <dbReference type="ARBA" id="ARBA00022685"/>
    </source>
</evidence>
<evidence type="ECO:0000256" key="1">
    <source>
        <dbReference type="ARBA" id="ARBA00009034"/>
    </source>
</evidence>
<comment type="subcellular location">
    <subcellularLocation>
        <location evidence="6">Secreted</location>
    </subcellularLocation>
</comment>
<dbReference type="PRINTS" id="PR00276">
    <property type="entry name" value="INSULINFAMLY"/>
</dbReference>
<dbReference type="InterPro" id="IPR036438">
    <property type="entry name" value="Insulin-like_sf"/>
</dbReference>
<evidence type="ECO:0000256" key="2">
    <source>
        <dbReference type="ARBA" id="ARBA00011207"/>
    </source>
</evidence>
<feature type="chain" id="PRO_5043642264" description="Insulin-like domain-containing protein" evidence="7">
    <location>
        <begin position="21"/>
        <end position="134"/>
    </location>
</feature>
<name>A0AAV8WL44_9CUCU</name>
<dbReference type="PROSITE" id="PS00262">
    <property type="entry name" value="INSULIN"/>
    <property type="match status" value="1"/>
</dbReference>
<dbReference type="EMBL" id="JANEYF010005719">
    <property type="protein sequence ID" value="KAJ8927103.1"/>
    <property type="molecule type" value="Genomic_DNA"/>
</dbReference>
<proteinExistence type="inferred from homology"/>
<dbReference type="PIRSF" id="PIRSF018431">
    <property type="entry name" value="Molluscan_insulin_rel_peptide"/>
    <property type="match status" value="1"/>
</dbReference>
<dbReference type="PANTHER" id="PTHR13647">
    <property type="entry name" value="INSULIN-LIKE PEPTIDE 2-RELATED"/>
    <property type="match status" value="1"/>
</dbReference>
<evidence type="ECO:0000256" key="5">
    <source>
        <dbReference type="ARBA" id="ARBA00023157"/>
    </source>
</evidence>
<evidence type="ECO:0000259" key="8">
    <source>
        <dbReference type="SMART" id="SM00078"/>
    </source>
</evidence>
<keyword evidence="10" id="KW-1185">Reference proteome</keyword>
<dbReference type="SUPFAM" id="SSF56994">
    <property type="entry name" value="Insulin-like"/>
    <property type="match status" value="1"/>
</dbReference>
<dbReference type="InterPro" id="IPR022353">
    <property type="entry name" value="Insulin_CS"/>
</dbReference>
<dbReference type="AlphaFoldDB" id="A0AAV8WL44"/>
<dbReference type="Pfam" id="PF00049">
    <property type="entry name" value="Insulin"/>
    <property type="match status" value="1"/>
</dbReference>
<feature type="domain" description="Insulin-like" evidence="8">
    <location>
        <begin position="33"/>
        <end position="126"/>
    </location>
</feature>
<dbReference type="InterPro" id="IPR022352">
    <property type="entry name" value="Ins/IGF/rlx"/>
</dbReference>
<evidence type="ECO:0000256" key="7">
    <source>
        <dbReference type="SAM" id="SignalP"/>
    </source>
</evidence>
<feature type="signal peptide" evidence="7">
    <location>
        <begin position="1"/>
        <end position="20"/>
    </location>
</feature>
<sequence>MEFRYSFLLIATIFVGLTYGQLEDMQYDKFRTKRYCGSHLAQALSVICRGNYYTIHKKQDIYQKKTYWDPQYAADMPADNLAYPFQKRSEATSIISNYRRRKRQGHGVYNECCEKSCTHDELSSYCAQPYKRRR</sequence>
<protein>
    <recommendedName>
        <fullName evidence="8">Insulin-like domain-containing protein</fullName>
    </recommendedName>
</protein>
<comment type="similarity">
    <text evidence="1 6">Belongs to the insulin family.</text>
</comment>
<evidence type="ECO:0000313" key="10">
    <source>
        <dbReference type="Proteomes" id="UP001162156"/>
    </source>
</evidence>
<dbReference type="GO" id="GO:0005576">
    <property type="term" value="C:extracellular region"/>
    <property type="evidence" value="ECO:0007669"/>
    <property type="project" value="UniProtKB-SubCell"/>
</dbReference>
<dbReference type="GO" id="GO:0005179">
    <property type="term" value="F:hormone activity"/>
    <property type="evidence" value="ECO:0007669"/>
    <property type="project" value="InterPro"/>
</dbReference>
<comment type="subunit">
    <text evidence="2">Heterodimer of a B chain and an A chain linked by two disulfide bonds.</text>
</comment>
<evidence type="ECO:0000313" key="9">
    <source>
        <dbReference type="EMBL" id="KAJ8927103.1"/>
    </source>
</evidence>
<keyword evidence="3" id="KW-0165">Cleavage on pair of basic residues</keyword>